<accession>A0A0C9WP89</accession>
<feature type="non-terminal residue" evidence="1">
    <location>
        <position position="70"/>
    </location>
</feature>
<dbReference type="HOGENOM" id="CLU_2764760_0_0_1"/>
<organism evidence="1 2">
    <name type="scientific">Laccaria amethystina LaAM-08-1</name>
    <dbReference type="NCBI Taxonomy" id="1095629"/>
    <lineage>
        <taxon>Eukaryota</taxon>
        <taxon>Fungi</taxon>
        <taxon>Dikarya</taxon>
        <taxon>Basidiomycota</taxon>
        <taxon>Agaricomycotina</taxon>
        <taxon>Agaricomycetes</taxon>
        <taxon>Agaricomycetidae</taxon>
        <taxon>Agaricales</taxon>
        <taxon>Agaricineae</taxon>
        <taxon>Hydnangiaceae</taxon>
        <taxon>Laccaria</taxon>
    </lineage>
</organism>
<keyword evidence="2" id="KW-1185">Reference proteome</keyword>
<dbReference type="AlphaFoldDB" id="A0A0C9WP89"/>
<evidence type="ECO:0000313" key="1">
    <source>
        <dbReference type="EMBL" id="KIJ92640.1"/>
    </source>
</evidence>
<reference evidence="1 2" key="1">
    <citation type="submission" date="2014-04" db="EMBL/GenBank/DDBJ databases">
        <authorList>
            <consortium name="DOE Joint Genome Institute"/>
            <person name="Kuo A."/>
            <person name="Kohler A."/>
            <person name="Nagy L.G."/>
            <person name="Floudas D."/>
            <person name="Copeland A."/>
            <person name="Barry K.W."/>
            <person name="Cichocki N."/>
            <person name="Veneault-Fourrey C."/>
            <person name="LaButti K."/>
            <person name="Lindquist E.A."/>
            <person name="Lipzen A."/>
            <person name="Lundell T."/>
            <person name="Morin E."/>
            <person name="Murat C."/>
            <person name="Sun H."/>
            <person name="Tunlid A."/>
            <person name="Henrissat B."/>
            <person name="Grigoriev I.V."/>
            <person name="Hibbett D.S."/>
            <person name="Martin F."/>
            <person name="Nordberg H.P."/>
            <person name="Cantor M.N."/>
            <person name="Hua S.X."/>
        </authorList>
    </citation>
    <scope>NUCLEOTIDE SEQUENCE [LARGE SCALE GENOMIC DNA]</scope>
    <source>
        <strain evidence="1 2">LaAM-08-1</strain>
    </source>
</reference>
<protein>
    <submittedName>
        <fullName evidence="1">Unplaced genomic scaffold K443scaffold_360, whole genome shotgun sequence</fullName>
    </submittedName>
</protein>
<dbReference type="EMBL" id="KN838895">
    <property type="protein sequence ID" value="KIJ92640.1"/>
    <property type="molecule type" value="Genomic_DNA"/>
</dbReference>
<name>A0A0C9WP89_9AGAR</name>
<proteinExistence type="predicted"/>
<dbReference type="Proteomes" id="UP000054477">
    <property type="component" value="Unassembled WGS sequence"/>
</dbReference>
<reference evidence="2" key="2">
    <citation type="submission" date="2015-01" db="EMBL/GenBank/DDBJ databases">
        <title>Evolutionary Origins and Diversification of the Mycorrhizal Mutualists.</title>
        <authorList>
            <consortium name="DOE Joint Genome Institute"/>
            <consortium name="Mycorrhizal Genomics Consortium"/>
            <person name="Kohler A."/>
            <person name="Kuo A."/>
            <person name="Nagy L.G."/>
            <person name="Floudas D."/>
            <person name="Copeland A."/>
            <person name="Barry K.W."/>
            <person name="Cichocki N."/>
            <person name="Veneault-Fourrey C."/>
            <person name="LaButti K."/>
            <person name="Lindquist E.A."/>
            <person name="Lipzen A."/>
            <person name="Lundell T."/>
            <person name="Morin E."/>
            <person name="Murat C."/>
            <person name="Riley R."/>
            <person name="Ohm R."/>
            <person name="Sun H."/>
            <person name="Tunlid A."/>
            <person name="Henrissat B."/>
            <person name="Grigoriev I.V."/>
            <person name="Hibbett D.S."/>
            <person name="Martin F."/>
        </authorList>
    </citation>
    <scope>NUCLEOTIDE SEQUENCE [LARGE SCALE GENOMIC DNA]</scope>
    <source>
        <strain evidence="2">LaAM-08-1</strain>
    </source>
</reference>
<sequence>MATASVEIGEWLRLLASSPSRQNSFQYVNHDDTSYMIGALDNLNGTSIGTHCSPHHSDSVLCNLLILVSV</sequence>
<evidence type="ECO:0000313" key="2">
    <source>
        <dbReference type="Proteomes" id="UP000054477"/>
    </source>
</evidence>
<gene>
    <name evidence="1" type="ORF">K443DRAFT_648851</name>
</gene>